<dbReference type="EMBL" id="CP013331">
    <property type="protein sequence ID" value="ALQ40380.1"/>
    <property type="molecule type" value="Genomic_DNA"/>
</dbReference>
<dbReference type="GO" id="GO:0032259">
    <property type="term" value="P:methylation"/>
    <property type="evidence" value="ECO:0007669"/>
    <property type="project" value="UniProtKB-KW"/>
</dbReference>
<dbReference type="AlphaFoldDB" id="A0A0S2ZP26"/>
<dbReference type="InterPro" id="IPR029063">
    <property type="entry name" value="SAM-dependent_MTases_sf"/>
</dbReference>
<dbReference type="KEGG" id="fhw:RN87_07515"/>
<evidence type="ECO:0000313" key="1">
    <source>
        <dbReference type="EMBL" id="ALQ40380.1"/>
    </source>
</evidence>
<gene>
    <name evidence="1" type="ORF">RN87_07515</name>
</gene>
<organism evidence="1">
    <name type="scientific">Fusobacterium hwasookii ChDC F174</name>
    <dbReference type="NCBI Taxonomy" id="1307442"/>
    <lineage>
        <taxon>Bacteria</taxon>
        <taxon>Fusobacteriati</taxon>
        <taxon>Fusobacteriota</taxon>
        <taxon>Fusobacteriia</taxon>
        <taxon>Fusobacteriales</taxon>
        <taxon>Fusobacteriaceae</taxon>
        <taxon>Fusobacterium</taxon>
    </lineage>
</organism>
<dbReference type="Pfam" id="PF13489">
    <property type="entry name" value="Methyltransf_23"/>
    <property type="match status" value="1"/>
</dbReference>
<dbReference type="Gene3D" id="3.40.50.150">
    <property type="entry name" value="Vaccinia Virus protein VP39"/>
    <property type="match status" value="1"/>
</dbReference>
<dbReference type="SUPFAM" id="SSF53335">
    <property type="entry name" value="S-adenosyl-L-methionine-dependent methyltransferases"/>
    <property type="match status" value="1"/>
</dbReference>
<dbReference type="GeneID" id="60659563"/>
<dbReference type="OrthoDB" id="9760689at2"/>
<dbReference type="RefSeq" id="WP_005916529.1">
    <property type="nucleotide sequence ID" value="NZ_ATKF01000107.1"/>
</dbReference>
<sequence>MNFYKYYNEYENYSLAQKQVAKNLLDYMGKSNIFDTKIDSIFEIGCGTGIFTREYRKYFLHSDLILNDLFDVREFIKDIDYNIFIQENIEELDIPKSDLVVSSSVFQWIKDIESLIRNIAEHTDNLCFSSYIFGNLLEIKNHFGVSLDYLNIEEFEEILKKYFSSVKSYSETIKLNFGSPMLLLKHLKYTGVTGFQKTSISKIKTFKDNILTYEVAYFICKK</sequence>
<dbReference type="Proteomes" id="UP000063275">
    <property type="component" value="Chromosome"/>
</dbReference>
<name>A0A0S2ZP26_9FUSO</name>
<reference evidence="1 2" key="1">
    <citation type="submission" date="2015-11" db="EMBL/GenBank/DDBJ databases">
        <authorList>
            <person name="Zhang Y."/>
            <person name="Guo Z."/>
        </authorList>
    </citation>
    <scope>NUCLEOTIDE SEQUENCE [LARGE SCALE GENOMIC DNA]</scope>
    <source>
        <strain evidence="1 2">ChDC F174</strain>
    </source>
</reference>
<dbReference type="GO" id="GO:0008168">
    <property type="term" value="F:methyltransferase activity"/>
    <property type="evidence" value="ECO:0007669"/>
    <property type="project" value="UniProtKB-KW"/>
</dbReference>
<keyword evidence="1" id="KW-0808">Transferase</keyword>
<keyword evidence="1" id="KW-0489">Methyltransferase</keyword>
<proteinExistence type="predicted"/>
<dbReference type="CDD" id="cd02440">
    <property type="entry name" value="AdoMet_MTases"/>
    <property type="match status" value="1"/>
</dbReference>
<evidence type="ECO:0000313" key="2">
    <source>
        <dbReference type="Proteomes" id="UP000063275"/>
    </source>
</evidence>
<accession>A0A0S2ZP26</accession>
<protein>
    <submittedName>
        <fullName evidence="1">Malonyl-[acyl-carrier protein] O-methyltransferase BioC</fullName>
    </submittedName>
</protein>